<protein>
    <recommendedName>
        <fullName evidence="2">2-amino-4-hydroxy-6-hydroxymethyldihydropteridine diphosphokinase</fullName>
        <ecNumber evidence="2">2.7.6.3</ecNumber>
    </recommendedName>
</protein>
<dbReference type="EC" id="2.7.6.3" evidence="2"/>
<dbReference type="PANTHER" id="PTHR43071">
    <property type="entry name" value="2-AMINO-4-HYDROXY-6-HYDROXYMETHYLDIHYDROPTERIDINE PYROPHOSPHOKINASE"/>
    <property type="match status" value="1"/>
</dbReference>
<accession>A0A1H6B7U6</accession>
<evidence type="ECO:0000256" key="7">
    <source>
        <dbReference type="ARBA" id="ARBA00022909"/>
    </source>
</evidence>
<feature type="domain" description="7,8-dihydro-6-hydroxymethylpterin-pyrophosphokinase" evidence="8">
    <location>
        <begin position="6"/>
        <end position="129"/>
    </location>
</feature>
<evidence type="ECO:0000256" key="4">
    <source>
        <dbReference type="ARBA" id="ARBA00022741"/>
    </source>
</evidence>
<dbReference type="PANTHER" id="PTHR43071:SF2">
    <property type="entry name" value="2-AMINO-4-HYDROXY-6-HYDROXYMETHYLDIHYDROPTERIDINE PYROPHOSPHOKINASE"/>
    <property type="match status" value="1"/>
</dbReference>
<keyword evidence="5 9" id="KW-0418">Kinase</keyword>
<proteinExistence type="predicted"/>
<dbReference type="RefSeq" id="WP_104003569.1">
    <property type="nucleotide sequence ID" value="NZ_FNVQ01000002.1"/>
</dbReference>
<keyword evidence="7" id="KW-0289">Folate biosynthesis</keyword>
<gene>
    <name evidence="9" type="ORF">SAMN05444390_102462</name>
</gene>
<dbReference type="Pfam" id="PF01288">
    <property type="entry name" value="HPPK"/>
    <property type="match status" value="1"/>
</dbReference>
<dbReference type="UniPathway" id="UPA00077">
    <property type="reaction ID" value="UER00155"/>
</dbReference>
<dbReference type="GO" id="GO:0016301">
    <property type="term" value="F:kinase activity"/>
    <property type="evidence" value="ECO:0007669"/>
    <property type="project" value="UniProtKB-KW"/>
</dbReference>
<evidence type="ECO:0000256" key="2">
    <source>
        <dbReference type="ARBA" id="ARBA00013253"/>
    </source>
</evidence>
<evidence type="ECO:0000259" key="8">
    <source>
        <dbReference type="Pfam" id="PF01288"/>
    </source>
</evidence>
<evidence type="ECO:0000256" key="3">
    <source>
        <dbReference type="ARBA" id="ARBA00022679"/>
    </source>
</evidence>
<dbReference type="InterPro" id="IPR000550">
    <property type="entry name" value="Hppk"/>
</dbReference>
<dbReference type="CDD" id="cd00483">
    <property type="entry name" value="HPPK"/>
    <property type="match status" value="1"/>
</dbReference>
<sequence length="178" mass="19831">MTSVLLGLGSNQNRHANLSDALDALVEAFGSIRVSRVFESEAVGCTGDNYFNLAVAIDTDWPLAELSTWLKCLEDSFGRIRRGKPVEQPLDIDILTYGEQVGHFDKVQLPRAEILRNAFVLWPLAELVPEVAHPVEKQTFAELWHSYDSAQKLWPIHFEWQGRTISSPDNASRGAVAG</sequence>
<dbReference type="Proteomes" id="UP000236745">
    <property type="component" value="Unassembled WGS sequence"/>
</dbReference>
<evidence type="ECO:0000256" key="1">
    <source>
        <dbReference type="ARBA" id="ARBA00005051"/>
    </source>
</evidence>
<evidence type="ECO:0000313" key="9">
    <source>
        <dbReference type="EMBL" id="SEG56878.1"/>
    </source>
</evidence>
<dbReference type="GO" id="GO:0005524">
    <property type="term" value="F:ATP binding"/>
    <property type="evidence" value="ECO:0007669"/>
    <property type="project" value="UniProtKB-KW"/>
</dbReference>
<dbReference type="EMBL" id="FNVQ01000002">
    <property type="protein sequence ID" value="SEG56878.1"/>
    <property type="molecule type" value="Genomic_DNA"/>
</dbReference>
<organism evidence="9 10">
    <name type="scientific">Marinobacterium lutimaris</name>
    <dbReference type="NCBI Taxonomy" id="568106"/>
    <lineage>
        <taxon>Bacteria</taxon>
        <taxon>Pseudomonadati</taxon>
        <taxon>Pseudomonadota</taxon>
        <taxon>Gammaproteobacteria</taxon>
        <taxon>Oceanospirillales</taxon>
        <taxon>Oceanospirillaceae</taxon>
        <taxon>Marinobacterium</taxon>
    </lineage>
</organism>
<dbReference type="GO" id="GO:0003848">
    <property type="term" value="F:2-amino-4-hydroxy-6-hydroxymethyldihydropteridine diphosphokinase activity"/>
    <property type="evidence" value="ECO:0007669"/>
    <property type="project" value="UniProtKB-EC"/>
</dbReference>
<dbReference type="GO" id="GO:0046656">
    <property type="term" value="P:folic acid biosynthetic process"/>
    <property type="evidence" value="ECO:0007669"/>
    <property type="project" value="UniProtKB-KW"/>
</dbReference>
<dbReference type="InterPro" id="IPR035907">
    <property type="entry name" value="Hppk_sf"/>
</dbReference>
<keyword evidence="6" id="KW-0067">ATP-binding</keyword>
<comment type="pathway">
    <text evidence="1">Cofactor biosynthesis; tetrahydrofolate biosynthesis; 2-amino-4-hydroxy-6-hydroxymethyl-7,8-dihydropteridine diphosphate from 7,8-dihydroneopterin triphosphate: step 4/4.</text>
</comment>
<dbReference type="Gene3D" id="3.30.70.560">
    <property type="entry name" value="7,8-Dihydro-6-hydroxymethylpterin-pyrophosphokinase HPPK"/>
    <property type="match status" value="1"/>
</dbReference>
<evidence type="ECO:0000256" key="6">
    <source>
        <dbReference type="ARBA" id="ARBA00022840"/>
    </source>
</evidence>
<dbReference type="OrthoDB" id="9790168at2"/>
<evidence type="ECO:0000313" key="10">
    <source>
        <dbReference type="Proteomes" id="UP000236745"/>
    </source>
</evidence>
<reference evidence="9 10" key="1">
    <citation type="submission" date="2016-10" db="EMBL/GenBank/DDBJ databases">
        <authorList>
            <person name="de Groot N.N."/>
        </authorList>
    </citation>
    <scope>NUCLEOTIDE SEQUENCE [LARGE SCALE GENOMIC DNA]</scope>
    <source>
        <strain evidence="9 10">DSM 22012</strain>
    </source>
</reference>
<name>A0A1H6B7U6_9GAMM</name>
<keyword evidence="10" id="KW-1185">Reference proteome</keyword>
<dbReference type="AlphaFoldDB" id="A0A1H6B7U6"/>
<dbReference type="SUPFAM" id="SSF55083">
    <property type="entry name" value="6-hydroxymethyl-7,8-dihydropterin pyrophosphokinase, HPPK"/>
    <property type="match status" value="1"/>
</dbReference>
<keyword evidence="3" id="KW-0808">Transferase</keyword>
<evidence type="ECO:0000256" key="5">
    <source>
        <dbReference type="ARBA" id="ARBA00022777"/>
    </source>
</evidence>
<keyword evidence="4" id="KW-0547">Nucleotide-binding</keyword>
<dbReference type="NCBIfam" id="TIGR01498">
    <property type="entry name" value="folK"/>
    <property type="match status" value="1"/>
</dbReference>
<dbReference type="GO" id="GO:0046654">
    <property type="term" value="P:tetrahydrofolate biosynthetic process"/>
    <property type="evidence" value="ECO:0007669"/>
    <property type="project" value="UniProtKB-UniPathway"/>
</dbReference>